<name>A0A438AFR0_9RHOB</name>
<keyword evidence="3" id="KW-1185">Reference proteome</keyword>
<dbReference type="Gene3D" id="2.130.10.10">
    <property type="entry name" value="YVTN repeat-like/Quinoprotein amine dehydrogenase"/>
    <property type="match status" value="1"/>
</dbReference>
<keyword evidence="1" id="KW-0732">Signal</keyword>
<proteinExistence type="predicted"/>
<feature type="chain" id="PRO_5019411788" description="Zinc transport system substrate-binding protein" evidence="1">
    <location>
        <begin position="23"/>
        <end position="402"/>
    </location>
</feature>
<feature type="signal peptide" evidence="1">
    <location>
        <begin position="1"/>
        <end position="22"/>
    </location>
</feature>
<dbReference type="AlphaFoldDB" id="A0A438AFR0"/>
<evidence type="ECO:0000313" key="3">
    <source>
        <dbReference type="Proteomes" id="UP000285908"/>
    </source>
</evidence>
<evidence type="ECO:0000256" key="1">
    <source>
        <dbReference type="SAM" id="SignalP"/>
    </source>
</evidence>
<dbReference type="RefSeq" id="WP_127907130.1">
    <property type="nucleotide sequence ID" value="NZ_RQXX01000004.1"/>
</dbReference>
<dbReference type="Proteomes" id="UP000285908">
    <property type="component" value="Unassembled WGS sequence"/>
</dbReference>
<accession>A0A438AFR0</accession>
<organism evidence="2 3">
    <name type="scientific">Mesobaculum littorinae</name>
    <dbReference type="NCBI Taxonomy" id="2486419"/>
    <lineage>
        <taxon>Bacteria</taxon>
        <taxon>Pseudomonadati</taxon>
        <taxon>Pseudomonadota</taxon>
        <taxon>Alphaproteobacteria</taxon>
        <taxon>Rhodobacterales</taxon>
        <taxon>Roseobacteraceae</taxon>
        <taxon>Mesobaculum</taxon>
    </lineage>
</organism>
<protein>
    <recommendedName>
        <fullName evidence="4">Zinc transport system substrate-binding protein</fullName>
    </recommendedName>
</protein>
<dbReference type="SUPFAM" id="SSF50998">
    <property type="entry name" value="Quinoprotein alcohol dehydrogenase-like"/>
    <property type="match status" value="1"/>
</dbReference>
<reference evidence="2 3" key="1">
    <citation type="submission" date="2018-11" db="EMBL/GenBank/DDBJ databases">
        <title>Mesobaculum littorinae gen. nov., sp. nov., isolated from Littorina scabra that represents a novel genus of the order Rhodobacteraceae.</title>
        <authorList>
            <person name="Li F."/>
        </authorList>
    </citation>
    <scope>NUCLEOTIDE SEQUENCE [LARGE SCALE GENOMIC DNA]</scope>
    <source>
        <strain evidence="2 3">M0103</strain>
    </source>
</reference>
<dbReference type="InterPro" id="IPR011047">
    <property type="entry name" value="Quinoprotein_ADH-like_sf"/>
</dbReference>
<dbReference type="InterPro" id="IPR015943">
    <property type="entry name" value="WD40/YVTN_repeat-like_dom_sf"/>
</dbReference>
<comment type="caution">
    <text evidence="2">The sequence shown here is derived from an EMBL/GenBank/DDBJ whole genome shotgun (WGS) entry which is preliminary data.</text>
</comment>
<dbReference type="EMBL" id="RQXX01000004">
    <property type="protein sequence ID" value="RVV97534.1"/>
    <property type="molecule type" value="Genomic_DNA"/>
</dbReference>
<sequence length="402" mass="42664">MTSRLTRAALLSAAFIAGPAMAQDDTTIWRIFVADQETGRITALDLDTPDTRWTFDVAGPATLFSVPTGEAIVAIQSDHDQVNFLDSGVALHAHGDHADISVSDPALIDGALTGPRPFHIVTHDGESAINFDRGGYAAILDDAAMLDGATDPKRFEQARAHHGFAAPFGDYVISSVATDTPTKGDDLPPRAGLAAFTPGGAQVGEMQTCTDLHGEAISGNLLLAGCAEGVATVRIEDGAPVFGMLPYPEDAPDEHTGHVWGAKAMQIFLGDHGPDAVVVISPQEEPAMTRVSLPYREVDTILDPARPQDAYILTEDGTLHRLNLLSAEIEDSRQVTGPYSMDGHWRDPRPCLAIAGDRIVISDPDEAQLRVLDAETMEETATIPVEGLPFNLLALGGSGLTH</sequence>
<gene>
    <name evidence="2" type="ORF">EKE94_13420</name>
</gene>
<dbReference type="OrthoDB" id="9810636at2"/>
<evidence type="ECO:0000313" key="2">
    <source>
        <dbReference type="EMBL" id="RVV97534.1"/>
    </source>
</evidence>
<evidence type="ECO:0008006" key="4">
    <source>
        <dbReference type="Google" id="ProtNLM"/>
    </source>
</evidence>